<keyword evidence="4" id="KW-1185">Reference proteome</keyword>
<dbReference type="RefSeq" id="WP_073616982.1">
    <property type="nucleotide sequence ID" value="NZ_FRFE01000054.1"/>
</dbReference>
<dbReference type="AlphaFoldDB" id="A0A1M7YLC4"/>
<proteinExistence type="predicted"/>
<dbReference type="PROSITE" id="PS51257">
    <property type="entry name" value="PROKAR_LIPOPROTEIN"/>
    <property type="match status" value="1"/>
</dbReference>
<dbReference type="Pfam" id="PF13435">
    <property type="entry name" value="Cytochrome_C554"/>
    <property type="match status" value="1"/>
</dbReference>
<evidence type="ECO:0000256" key="1">
    <source>
        <dbReference type="SAM" id="SignalP"/>
    </source>
</evidence>
<dbReference type="InterPro" id="IPR023155">
    <property type="entry name" value="Cyt_c-552/4"/>
</dbReference>
<dbReference type="EMBL" id="FRFE01000054">
    <property type="protein sequence ID" value="SHO53414.1"/>
    <property type="molecule type" value="Genomic_DNA"/>
</dbReference>
<dbReference type="Gene3D" id="1.10.1130.10">
    <property type="entry name" value="Flavocytochrome C3, Chain A"/>
    <property type="match status" value="1"/>
</dbReference>
<protein>
    <submittedName>
        <fullName evidence="3">Cytochrome c554 and c-prime</fullName>
    </submittedName>
</protein>
<feature type="signal peptide" evidence="1">
    <location>
        <begin position="1"/>
        <end position="22"/>
    </location>
</feature>
<dbReference type="InterPro" id="IPR036280">
    <property type="entry name" value="Multihaem_cyt_sf"/>
</dbReference>
<keyword evidence="1" id="KW-0732">Signal</keyword>
<evidence type="ECO:0000313" key="4">
    <source>
        <dbReference type="Proteomes" id="UP000184603"/>
    </source>
</evidence>
<evidence type="ECO:0000259" key="2">
    <source>
        <dbReference type="Pfam" id="PF13435"/>
    </source>
</evidence>
<organism evidence="3 4">
    <name type="scientific">Desulfopila aestuarii DSM 18488</name>
    <dbReference type="NCBI Taxonomy" id="1121416"/>
    <lineage>
        <taxon>Bacteria</taxon>
        <taxon>Pseudomonadati</taxon>
        <taxon>Thermodesulfobacteriota</taxon>
        <taxon>Desulfobulbia</taxon>
        <taxon>Desulfobulbales</taxon>
        <taxon>Desulfocapsaceae</taxon>
        <taxon>Desulfopila</taxon>
    </lineage>
</organism>
<feature type="domain" description="Cytochrome c-552/4" evidence="2">
    <location>
        <begin position="40"/>
        <end position="109"/>
    </location>
</feature>
<dbReference type="OrthoDB" id="9814800at2"/>
<accession>A0A1M7YLC4</accession>
<feature type="chain" id="PRO_5012161472" evidence="1">
    <location>
        <begin position="23"/>
        <end position="324"/>
    </location>
</feature>
<evidence type="ECO:0000313" key="3">
    <source>
        <dbReference type="EMBL" id="SHO53414.1"/>
    </source>
</evidence>
<dbReference type="Proteomes" id="UP000184603">
    <property type="component" value="Unassembled WGS sequence"/>
</dbReference>
<sequence>MLVRSLATVILVLLGLAGCTTFRPLTDVNNQEKRGPKAEACAECHSAQHMEWQSSPHATAYTNPAFQKAFNDAGDNECLTCHAPIGIREDTPQARTFNLTSGVDCISCHYSLGKMHGPHPSSALFQPHPIEENDQFYLTNEFCGRCHNETVAEQPTEVPNSAKMPCLSCHAAPESRTPSQGSGVFSNALVAFEKEVPSHSHAIRLANLKSSAMAVKLVFSQQQNSLTLINDLPHNLPTGTYGDKAIDLQTQLFSGELELASQTMRFCDASHPLTPHQQKNVEITLQRTGVQPDTLLITLVRTDDGGGFREPVVLLRQRIILSSQ</sequence>
<reference evidence="3 4" key="1">
    <citation type="submission" date="2016-12" db="EMBL/GenBank/DDBJ databases">
        <authorList>
            <person name="Song W.-J."/>
            <person name="Kurnit D.M."/>
        </authorList>
    </citation>
    <scope>NUCLEOTIDE SEQUENCE [LARGE SCALE GENOMIC DNA]</scope>
    <source>
        <strain evidence="3 4">DSM 18488</strain>
    </source>
</reference>
<dbReference type="SUPFAM" id="SSF48695">
    <property type="entry name" value="Multiheme cytochromes"/>
    <property type="match status" value="1"/>
</dbReference>
<gene>
    <name evidence="3" type="ORF">SAMN02745220_05105</name>
</gene>
<dbReference type="STRING" id="1121416.SAMN02745220_05105"/>
<name>A0A1M7YLC4_9BACT</name>